<name>B7ASJ3_9FIRM</name>
<evidence type="ECO:0000313" key="1">
    <source>
        <dbReference type="EMBL" id="EEC57539.1"/>
    </source>
</evidence>
<comment type="caution">
    <text evidence="1">The sequence shown here is derived from an EMBL/GenBank/DDBJ whole genome shotgun (WGS) entry which is preliminary data.</text>
</comment>
<reference evidence="1 2" key="1">
    <citation type="submission" date="2008-11" db="EMBL/GenBank/DDBJ databases">
        <title>Draft genome sequence of Bacteroides pectinophilus (ATCC 43243).</title>
        <authorList>
            <person name="Sudarsanam P."/>
            <person name="Ley R."/>
            <person name="Guruge J."/>
            <person name="Turnbaugh P.J."/>
            <person name="Mahowald M."/>
            <person name="Liep D."/>
            <person name="Gordon J."/>
        </authorList>
    </citation>
    <scope>NUCLEOTIDE SEQUENCE [LARGE SCALE GENOMIC DNA]</scope>
    <source>
        <strain evidence="1 2">ATCC 43243</strain>
    </source>
</reference>
<dbReference type="STRING" id="483218.BACPEC_02048"/>
<keyword evidence="2" id="KW-1185">Reference proteome</keyword>
<dbReference type="HOGENOM" id="CLU_2300115_0_0_9"/>
<dbReference type="AlphaFoldDB" id="B7ASJ3"/>
<gene>
    <name evidence="1" type="ORF">BACPEC_02048</name>
</gene>
<dbReference type="Proteomes" id="UP000003136">
    <property type="component" value="Unassembled WGS sequence"/>
</dbReference>
<evidence type="ECO:0000313" key="2">
    <source>
        <dbReference type="Proteomes" id="UP000003136"/>
    </source>
</evidence>
<organism evidence="1 2">
    <name type="scientific">[Bacteroides] pectinophilus ATCC 43243</name>
    <dbReference type="NCBI Taxonomy" id="483218"/>
    <lineage>
        <taxon>Bacteria</taxon>
        <taxon>Bacillati</taxon>
        <taxon>Bacillota</taxon>
        <taxon>Clostridia</taxon>
        <taxon>Eubacteriales</taxon>
    </lineage>
</organism>
<reference evidence="1 2" key="2">
    <citation type="submission" date="2008-11" db="EMBL/GenBank/DDBJ databases">
        <authorList>
            <person name="Fulton L."/>
            <person name="Clifton S."/>
            <person name="Fulton B."/>
            <person name="Xu J."/>
            <person name="Minx P."/>
            <person name="Pepin K.H."/>
            <person name="Johnson M."/>
            <person name="Bhonagiri V."/>
            <person name="Nash W.E."/>
            <person name="Mardis E.R."/>
            <person name="Wilson R.K."/>
        </authorList>
    </citation>
    <scope>NUCLEOTIDE SEQUENCE [LARGE SCALE GENOMIC DNA]</scope>
    <source>
        <strain evidence="1 2">ATCC 43243</strain>
    </source>
</reference>
<dbReference type="eggNOG" id="ENOG502ZB8F">
    <property type="taxonomic scope" value="Bacteria"/>
</dbReference>
<sequence length="100" mass="10510">MNSGDTAGAVFCPVGFGDEYAAADRERSRLRAGAGVPIVKDNAVAVLTATALPADQGFCLFALLPMPGYSFSDGHSIFKVLFTDELSQVYTFLIACAICP</sequence>
<protein>
    <submittedName>
        <fullName evidence="1">Uncharacterized protein</fullName>
    </submittedName>
</protein>
<accession>B7ASJ3</accession>
<dbReference type="EMBL" id="ABVQ01000036">
    <property type="protein sequence ID" value="EEC57539.1"/>
    <property type="molecule type" value="Genomic_DNA"/>
</dbReference>
<proteinExistence type="predicted"/>